<gene>
    <name evidence="4" type="ORF">METZ01_LOCUS41052</name>
</gene>
<feature type="transmembrane region" description="Helical" evidence="2">
    <location>
        <begin position="203"/>
        <end position="236"/>
    </location>
</feature>
<keyword evidence="2" id="KW-0472">Membrane</keyword>
<name>A0A381RB77_9ZZZZ</name>
<dbReference type="Gene3D" id="3.10.310.90">
    <property type="match status" value="1"/>
</dbReference>
<evidence type="ECO:0000313" key="4">
    <source>
        <dbReference type="EMBL" id="SUZ88198.1"/>
    </source>
</evidence>
<dbReference type="InterPro" id="IPR032383">
    <property type="entry name" value="DUF4875"/>
</dbReference>
<feature type="domain" description="DUF4875" evidence="3">
    <location>
        <begin position="292"/>
        <end position="418"/>
    </location>
</feature>
<feature type="compositionally biased region" description="Polar residues" evidence="1">
    <location>
        <begin position="399"/>
        <end position="416"/>
    </location>
</feature>
<feature type="region of interest" description="Disordered" evidence="1">
    <location>
        <begin position="399"/>
        <end position="418"/>
    </location>
</feature>
<keyword evidence="2" id="KW-0812">Transmembrane</keyword>
<feature type="region of interest" description="Disordered" evidence="1">
    <location>
        <begin position="175"/>
        <end position="199"/>
    </location>
</feature>
<evidence type="ECO:0000259" key="3">
    <source>
        <dbReference type="Pfam" id="PF16175"/>
    </source>
</evidence>
<feature type="transmembrane region" description="Helical" evidence="2">
    <location>
        <begin position="257"/>
        <end position="277"/>
    </location>
</feature>
<dbReference type="AlphaFoldDB" id="A0A381RB77"/>
<reference evidence="4" key="1">
    <citation type="submission" date="2018-05" db="EMBL/GenBank/DDBJ databases">
        <authorList>
            <person name="Lanie J.A."/>
            <person name="Ng W.-L."/>
            <person name="Kazmierczak K.M."/>
            <person name="Andrzejewski T.M."/>
            <person name="Davidsen T.M."/>
            <person name="Wayne K.J."/>
            <person name="Tettelin H."/>
            <person name="Glass J.I."/>
            <person name="Rusch D."/>
            <person name="Podicherti R."/>
            <person name="Tsui H.-C.T."/>
            <person name="Winkler M.E."/>
        </authorList>
    </citation>
    <scope>NUCLEOTIDE SEQUENCE</scope>
</reference>
<keyword evidence="2" id="KW-1133">Transmembrane helix</keyword>
<protein>
    <recommendedName>
        <fullName evidence="3">DUF4875 domain-containing protein</fullName>
    </recommendedName>
</protein>
<organism evidence="4">
    <name type="scientific">marine metagenome</name>
    <dbReference type="NCBI Taxonomy" id="408172"/>
    <lineage>
        <taxon>unclassified sequences</taxon>
        <taxon>metagenomes</taxon>
        <taxon>ecological metagenomes</taxon>
    </lineage>
</organism>
<dbReference type="Pfam" id="PF16175">
    <property type="entry name" value="DUF4875"/>
    <property type="match status" value="1"/>
</dbReference>
<accession>A0A381RB77</accession>
<proteinExistence type="predicted"/>
<sequence length="425" mass="47517">MAVSIPEELRAFGITSKEFVEKKRGLAKSAETEVNDSDVIWELFQDLTKKALSYEMLQMLFWNMAIFKDKLGQNSFEYQQKSHKSRLLDLEQKGKTKVKINATGCSASCRKMHNLVLPLEKALQNLPVPNPKCEATLYSANTWCTSIYLVAKESEKESPKLPLAVENVPELPPLVKSIKNNESDSADETAERDSEQTEDNTMGWAIATLTLCLGLGLLFFSPWAGGLLVAWSIPFFPPLMLRLRRSLPFLKHRWERWSLLGIGFLLALLLLLLTQLADREKNTSSTKSAIPPYEVLLIEDQSSSTRSRLRVSIVAPEALTARDRARVAMNAAKQIQASQVSDDPDNPQYEYVSVVLEASTKSAGQGYALAEAEYAPDGRGQQGIMSEDPDNQWKWNVSSSKARVNPDDTNSLQNVKGTLETFLKQ</sequence>
<dbReference type="EMBL" id="UINC01001760">
    <property type="protein sequence ID" value="SUZ88198.1"/>
    <property type="molecule type" value="Genomic_DNA"/>
</dbReference>
<evidence type="ECO:0000256" key="2">
    <source>
        <dbReference type="SAM" id="Phobius"/>
    </source>
</evidence>
<evidence type="ECO:0000256" key="1">
    <source>
        <dbReference type="SAM" id="MobiDB-lite"/>
    </source>
</evidence>